<gene>
    <name evidence="4" type="ORF">APQ99_01595</name>
    <name evidence="3" type="ORF">HBSAL_01355</name>
</gene>
<evidence type="ECO:0000256" key="1">
    <source>
        <dbReference type="SAM" id="Phobius"/>
    </source>
</evidence>
<keyword evidence="1" id="KW-0472">Membrane</keyword>
<dbReference type="AlphaFoldDB" id="A0A4D6GUU5"/>
<evidence type="ECO:0000313" key="5">
    <source>
        <dbReference type="Proteomes" id="UP000296216"/>
    </source>
</evidence>
<proteinExistence type="predicted"/>
<accession>A0A4D6GUU5</accession>
<dbReference type="EMBL" id="CP038631">
    <property type="protein sequence ID" value="QCC44007.1"/>
    <property type="molecule type" value="Genomic_DNA"/>
</dbReference>
<organism evidence="3 5">
    <name type="scientific">Halobacterium salinarum (strain ATCC 33171 / DSM 3754 / JCM 8978 / NBRC 102687 / NCIMB 764 / 91-R6)</name>
    <dbReference type="NCBI Taxonomy" id="2597657"/>
    <lineage>
        <taxon>Archaea</taxon>
        <taxon>Methanobacteriati</taxon>
        <taxon>Methanobacteriota</taxon>
        <taxon>Stenosarchaea group</taxon>
        <taxon>Halobacteria</taxon>
        <taxon>Halobacteriales</taxon>
        <taxon>Halobacteriaceae</taxon>
        <taxon>Halobacterium</taxon>
    </lineage>
</organism>
<dbReference type="EMBL" id="VRYN01000002">
    <property type="protein sequence ID" value="TYO76947.1"/>
    <property type="molecule type" value="Genomic_DNA"/>
</dbReference>
<evidence type="ECO:0000313" key="6">
    <source>
        <dbReference type="Proteomes" id="UP000323075"/>
    </source>
</evidence>
<dbReference type="RefSeq" id="WP_136361057.1">
    <property type="nucleotide sequence ID" value="NZ_VRYN01000002.1"/>
</dbReference>
<reference evidence="3 5" key="1">
    <citation type="journal article" date="2019" name="Microbiol. Resour. Announc.">
        <title>The Genome Sequence of the Halobacterium salinarum Type Strain Is Closely Related to That of Laboratory Strains NRC-1 and R1.</title>
        <authorList>
            <person name="Pfeiffer F."/>
            <person name="Marchfelder A."/>
            <person name="Habermann B."/>
            <person name="Dyall-Smith M.L."/>
        </authorList>
    </citation>
    <scope>NUCLEOTIDE SEQUENCE [LARGE SCALE GENOMIC DNA]</scope>
    <source>
        <strain evidence="3">91-R6</strain>
        <strain evidence="5">ATCC 33171 / DSM 3754 / JCM 8978 / NBRC 102687 / NCIMB 764 / 91-R6</strain>
    </source>
</reference>
<dbReference type="PANTHER" id="PTHR28008:SF1">
    <property type="entry name" value="DOMAIN PROTEIN, PUTATIVE (AFU_ORTHOLOGUE AFUA_3G10980)-RELATED"/>
    <property type="match status" value="1"/>
</dbReference>
<evidence type="ECO:0000313" key="3">
    <source>
        <dbReference type="EMBL" id="QCC44007.1"/>
    </source>
</evidence>
<feature type="domain" description="VanZ-like" evidence="2">
    <location>
        <begin position="55"/>
        <end position="121"/>
    </location>
</feature>
<dbReference type="Pfam" id="PF04892">
    <property type="entry name" value="VanZ"/>
    <property type="match status" value="1"/>
</dbReference>
<dbReference type="Proteomes" id="UP000323075">
    <property type="component" value="Unassembled WGS sequence"/>
</dbReference>
<keyword evidence="1" id="KW-0812">Transmembrane</keyword>
<protein>
    <submittedName>
        <fullName evidence="3">VanZ family protein</fullName>
    </submittedName>
    <submittedName>
        <fullName evidence="4">VanZ like family protein</fullName>
    </submittedName>
</protein>
<keyword evidence="1" id="KW-1133">Transmembrane helix</keyword>
<reference evidence="3" key="3">
    <citation type="journal article" name="MicrobiologyOpen">
        <title>Whole-genome comparison between the type strain of Halobacterium salinarum (DSM 3754(T)) and the laboratory strains R1 and NRC-1.</title>
        <authorList>
            <person name="Pfeiffer F."/>
            <person name="Losensky G."/>
            <person name="Marchfelder A."/>
            <person name="Habermann B."/>
            <person name="Dyall-Smith M."/>
        </authorList>
    </citation>
    <scope>NUCLEOTIDE SEQUENCE</scope>
    <source>
        <strain evidence="3">91-R6</strain>
    </source>
</reference>
<name>A0A4D6GUU5_HALS9</name>
<feature type="transmembrane region" description="Helical" evidence="1">
    <location>
        <begin position="49"/>
        <end position="66"/>
    </location>
</feature>
<feature type="transmembrane region" description="Helical" evidence="1">
    <location>
        <begin position="73"/>
        <end position="95"/>
    </location>
</feature>
<evidence type="ECO:0000313" key="4">
    <source>
        <dbReference type="EMBL" id="TYO76947.1"/>
    </source>
</evidence>
<dbReference type="Proteomes" id="UP000296216">
    <property type="component" value="Chromosome"/>
</dbReference>
<reference evidence="4 6" key="2">
    <citation type="submission" date="2019-07" db="EMBL/GenBank/DDBJ databases">
        <title>Genomic Encyclopedia of Archaeal and Bacterial Type Strains, Phase II (KMG-II): from individual species to whole genera.</title>
        <authorList>
            <person name="Goeker M."/>
        </authorList>
    </citation>
    <scope>NUCLEOTIDE SEQUENCE [LARGE SCALE GENOMIC DNA]</scope>
    <source>
        <strain evidence="4 6">DSM 3754</strain>
    </source>
</reference>
<dbReference type="GeneID" id="62883671"/>
<sequence length="143" mass="15621">MRRFPFPLVPKWLRYLGAATVAGVLLYYSVLSPPPVAPPRPDPLWDKKLHLLGYLCLGLALAYATAHRRDTILTRIAVVLVLAVGYGLLIEGLQATQPGRHPSLNDALANTIGALLASAWFVVERGVRYVRPLESTDPIDAGQ</sequence>
<feature type="transmembrane region" description="Helical" evidence="1">
    <location>
        <begin position="12"/>
        <end position="29"/>
    </location>
</feature>
<dbReference type="NCBIfam" id="NF037970">
    <property type="entry name" value="vanZ_1"/>
    <property type="match status" value="1"/>
</dbReference>
<dbReference type="InterPro" id="IPR006976">
    <property type="entry name" value="VanZ-like"/>
</dbReference>
<dbReference type="PANTHER" id="PTHR28008">
    <property type="entry name" value="DOMAIN PROTEIN, PUTATIVE (AFU_ORTHOLOGUE AFUA_3G10980)-RELATED"/>
    <property type="match status" value="1"/>
</dbReference>
<evidence type="ECO:0000259" key="2">
    <source>
        <dbReference type="Pfam" id="PF04892"/>
    </source>
</evidence>